<dbReference type="EMBL" id="LRBP01000012">
    <property type="protein sequence ID" value="OII74231.1"/>
    <property type="molecule type" value="Genomic_DNA"/>
</dbReference>
<comment type="caution">
    <text evidence="1">The sequence shown here is derived from an EMBL/GenBank/DDBJ whole genome shotgun (WGS) entry which is preliminary data.</text>
</comment>
<name>A0A1J4MJN7_9CRYT</name>
<organism evidence="1 2">
    <name type="scientific">Cryptosporidium ubiquitum</name>
    <dbReference type="NCBI Taxonomy" id="857276"/>
    <lineage>
        <taxon>Eukaryota</taxon>
        <taxon>Sar</taxon>
        <taxon>Alveolata</taxon>
        <taxon>Apicomplexa</taxon>
        <taxon>Conoidasida</taxon>
        <taxon>Coccidia</taxon>
        <taxon>Eucoccidiorida</taxon>
        <taxon>Eimeriorina</taxon>
        <taxon>Cryptosporidiidae</taxon>
        <taxon>Cryptosporidium</taxon>
    </lineage>
</organism>
<dbReference type="GeneID" id="39977866"/>
<protein>
    <submittedName>
        <fullName evidence="1">Uncharacterized protein</fullName>
    </submittedName>
</protein>
<dbReference type="RefSeq" id="XP_028875424.1">
    <property type="nucleotide sequence ID" value="XM_029018087.1"/>
</dbReference>
<proteinExistence type="predicted"/>
<accession>A0A1J4MJN7</accession>
<sequence length="1793" mass="210426">MFGAAVLAAAECRIDDLSSLINDPELRKYWKLILSSIPETFHIDKYKHIIPKPTSIKNGSSFDENNTLFNNEQNIFYDSVESISQWSIERCFHIVKNTLSINEFAFPFLTFMIQHLGFEILNQGALLSDLQKKYLVSHYDSILMLYSFYSILEQYRIFIEKNTKSCKQILLDPVNFILNSPINRFKMVIEQFLDSSYSELSSLLSTLFGSYYSISYLNSLYDKQLSKDNLKSTKILKCQPLVQKYSSSGYFKQFYCKNTNFSYKCENNLKNSLLLNANTSLEEAVIDYLFDVKDDITVDFFCKISKILIKNSKLTKHLTKRYITCPIRVIQFILLCINGRESPLLNVNALEIQEYVDEIYECTPKSAIIIKHLKKDLIVRELNSSILKIDDQHSSDYICCPFCKNVSVLYQGQKSIQSFRNWLNNIFFSIESIEKHQLFIDICRELPIKIIKEITIYDIHKILYNPFNAECFLINLITKLPTFYTTDALNAIISLYKIIINSIKLPTYPLGSLINLLFYLLEKILITEDSKIEIITRDLMYHIKENITSINEHEFKNLFLKLFNHIYCRYSEEPLYNFSRFANILSKEIVLENRILNSQFRSISENIYISNIINELIKFSPKKTEINSIFKVCSESELEKVIYSRHCNNFEFIYYHPNSVILEDKKENILVNLFLSNPSLAIISNKSIIWDKLQFLFKKFLFTDEDKIIWNNLIRLQISTLLVYGFYNLAIKILFDSVSSKDCINDEIVELSYYLLKNSKDISGISNENNSLLNNIEKIILSDSRINCLSLFLNYKCTPTHRKTVKFNKKLIQDNLEKCFLNRFYYDNQDSNVTIFDLFLNNKYIKSKVKYSNLLIKEINKYDLLICCSTDLLFNNGYKSKLIINSVNINQRIKILVCFSLISILSVKDLIPDTIRSIQSLFLIISTICNYIKVINKVRCLKSTKVSVSKLLDYESDLPIYLTEYNANVSLERWKLLLNVLPFNDIVPLINKIDQIYSKNNLTQKPNLLFSYLEIYTLTKNFIDRNHEIKIPVITSHHIKAFMNYPMYYYKTILQIFIQSLEQESIRHLFISTHLLVLKNLSFNSKITDKISFIIDNNQFKAFTKIYKLLPKYKTSIIRQVVTGKKCFVDLFDFSKVWSNYWLISKFIKFINKNLLSSFSYKLLNYIFFINKKFPIKLYKSLITLNGNCISLILNDLFRNLSENVDYTIKFVGMLPNDKQKLEIIALIISHLAKDSSYNDQEKRKLFTYLNTLILTTKFTLFFPNFENRTNGLQTVPYNQILIFVLDLFMDSDYNNIDILILNILRPLKINFFELLSESITSHLSELNKIKHNSSTDLSDFIKSIFEKADSNIFSSYGVDFYDFIFNLYNSILKNMENNYYLVIIFSIELVSRNLFDILLLNKLTNQLIISINALLMKINIHIYCSDLAKFLGGISNLTLNQHSKKLNCSFILEILYLLLYYIYVLNKVNISLMDEHFQARSSNNEILIDHIIFYKKIVSEFTLNMVTFISTSMVEIQFFNYWFIFGETLIDSNDQKLFFDRNKNNLFIGLNSPFRKHALISITYARMEEVLASKYYKLPCYNIRELICCFNIILNSASYVFLGTRLFSNLIIPVLINTKKEDHSLALFGKRICKILNINYSDSEELAVIGVFFKTLLIYKKKIINHLIPQLFALKSHNIVAEIVASENNILRYSHISGKYMFKILSKLFDKFYYINFDRIRIEIEDEISNGFVQNYLNSAVNNFLYDVRLNELSGFIYQKLLSKFYAFLFAEKQHFFEIKLVERKVISTANN</sequence>
<dbReference type="VEuPathDB" id="CryptoDB:cubi_01075"/>
<dbReference type="OrthoDB" id="341415at2759"/>
<reference evidence="1 2" key="1">
    <citation type="submission" date="2016-10" db="EMBL/GenBank/DDBJ databases">
        <title>Reductive evolution of mitochondrial metabolism and differential evolution of invasion-related proteins in Cryptosporidium.</title>
        <authorList>
            <person name="Liu S."/>
            <person name="Roellig D.M."/>
            <person name="Guo Y."/>
            <person name="Li N."/>
            <person name="Frace M.A."/>
            <person name="Tang K."/>
            <person name="Zhang L."/>
            <person name="Feng Y."/>
            <person name="Xiao L."/>
        </authorList>
    </citation>
    <scope>NUCLEOTIDE SEQUENCE [LARGE SCALE GENOMIC DNA]</scope>
    <source>
        <strain evidence="1">39726</strain>
    </source>
</reference>
<keyword evidence="2" id="KW-1185">Reference proteome</keyword>
<evidence type="ECO:0000313" key="1">
    <source>
        <dbReference type="EMBL" id="OII74231.1"/>
    </source>
</evidence>
<evidence type="ECO:0000313" key="2">
    <source>
        <dbReference type="Proteomes" id="UP000186176"/>
    </source>
</evidence>
<gene>
    <name evidence="1" type="ORF">cubi_01075</name>
</gene>
<dbReference type="Proteomes" id="UP000186176">
    <property type="component" value="Unassembled WGS sequence"/>
</dbReference>